<organism evidence="1 2">
    <name type="scientific">Caulobacter phage Sansa</name>
    <dbReference type="NCBI Taxonomy" id="1675600"/>
    <lineage>
        <taxon>Viruses</taxon>
        <taxon>Duplodnaviria</taxon>
        <taxon>Heunggongvirae</taxon>
        <taxon>Uroviricota</taxon>
        <taxon>Caudoviricetes</taxon>
        <taxon>Sansavirus</taxon>
        <taxon>Sansavirus sansa</taxon>
        <taxon>Caulobacter virus Sansa</taxon>
    </lineage>
</organism>
<protein>
    <submittedName>
        <fullName evidence="1">Major capsid protein</fullName>
    </submittedName>
</protein>
<dbReference type="EMBL" id="KT001913">
    <property type="protein sequence ID" value="AKU43431.1"/>
    <property type="molecule type" value="Genomic_DNA"/>
</dbReference>
<evidence type="ECO:0000313" key="1">
    <source>
        <dbReference type="EMBL" id="AKU43431.1"/>
    </source>
</evidence>
<dbReference type="Proteomes" id="UP000225322">
    <property type="component" value="Segment"/>
</dbReference>
<dbReference type="Gene3D" id="3.90.1690.10">
    <property type="entry name" value="phage-related protein like domain"/>
    <property type="match status" value="1"/>
</dbReference>
<reference evidence="1 2" key="1">
    <citation type="journal article" date="2015" name="Genome Announc.">
        <title>Complete Genome Sequence of Caulobacter crescentus Siphophage Sansa.</title>
        <authorList>
            <person name="Vara L."/>
            <person name="Kane A.A."/>
            <person name="Cahill J.L."/>
            <person name="Rasche E.S."/>
            <person name="Kuty Everett G.F."/>
        </authorList>
    </citation>
    <scope>NUCLEOTIDE SEQUENCE [LARGE SCALE GENOMIC DNA]</scope>
</reference>
<sequence>MPTYFEGKILTISTYFTNLAISMVPGNQDMKASRIFSTIPMGSRKMKYFTWDSADWNRPEGKELSNREPPPVADFGAPTEQEVKARKWGVATNWTDEELAEAEDGPGGAAGYLRRKVGFVTRQALLRRELDVINLIRQTAWTTVLVSDPAGPPAGGSGQFLVWDDDDAEPIKLMRYIIRDMEFRTGKKPNIAVIPGVVLDVLFEHPAFLDRIIGGATTDRPASVSLALLTNMLGLDEIIEVSSVINTAKEGEPANNVWAWDRDVWIGYRPSGDAIDPEAPAPAYLFNWTGKNGAKPTPFQGAANNEGIFINRFTSQRPAVYWAESYLYSIPKVVAKDLGVLLKNVVATRAPL</sequence>
<name>A0A0K1LLR3_9CAUD</name>
<keyword evidence="2" id="KW-1185">Reference proteome</keyword>
<gene>
    <name evidence="1" type="ORF">CPT_Sansa27</name>
</gene>
<evidence type="ECO:0000313" key="2">
    <source>
        <dbReference type="Proteomes" id="UP000225322"/>
    </source>
</evidence>
<dbReference type="InterPro" id="IPR053738">
    <property type="entry name" value="Lambda_capsid_assembly"/>
</dbReference>
<proteinExistence type="predicted"/>
<accession>A0A0K1LLR3</accession>